<evidence type="ECO:0000313" key="11">
    <source>
        <dbReference type="EMBL" id="CEJ06602.1"/>
    </source>
</evidence>
<dbReference type="InterPro" id="IPR038501">
    <property type="entry name" value="Spore_GerAC_C_sf"/>
</dbReference>
<dbReference type="Proteomes" id="UP000836597">
    <property type="component" value="Chromosome"/>
</dbReference>
<protein>
    <submittedName>
        <fullName evidence="10 11">Germination protein, Ger(X)C</fullName>
    </submittedName>
</protein>
<dbReference type="GO" id="GO:0009847">
    <property type="term" value="P:spore germination"/>
    <property type="evidence" value="ECO:0007669"/>
    <property type="project" value="InterPro"/>
</dbReference>
<dbReference type="InterPro" id="IPR008844">
    <property type="entry name" value="Spore_GerAC-like"/>
</dbReference>
<dbReference type="AlphaFoldDB" id="A0A8S0W273"/>
<dbReference type="GO" id="GO:0016020">
    <property type="term" value="C:membrane"/>
    <property type="evidence" value="ECO:0007669"/>
    <property type="project" value="UniProtKB-SubCell"/>
</dbReference>
<evidence type="ECO:0000256" key="7">
    <source>
        <dbReference type="ARBA" id="ARBA00023288"/>
    </source>
</evidence>
<evidence type="ECO:0000256" key="6">
    <source>
        <dbReference type="ARBA" id="ARBA00023139"/>
    </source>
</evidence>
<dbReference type="Pfam" id="PF25198">
    <property type="entry name" value="Spore_GerAC_N"/>
    <property type="match status" value="1"/>
</dbReference>
<sequence>MRFLRGHRVLPVILLCVLLLIPGCWSGHELTDQLIVLGVGLDKVGDQVRLTIQGIRPEAAISTASSPSGSGGSEQPPFSLVAAKGDSVQEALQKITRRVPRFIYGGHNQVFFIGESLAREGIMPYLDLFARSQWSQEAAWVVIARGGTGQELLTTTNLVAKYPSMGLAETVRAHQVDIPTLFQFLLHYHEDSGAQILVSAAAVKNQTAPPGYQMEQLRLQPNAIFQGDKLKGYLDDSDGEAYAWLKYGFQGTRFSFPVSALPGAPVLGVSLSSAPAEFRILSTPDLGVGVEVNCNFSVTEDIPSPLNSPAAIRALENRLDQTLSQRFSLLFAHLQADQADVFNLAEKVHAYHLALWEKDKGRWPEVYAQLPVEITVNCHFRHSGVMSKYPGFKE</sequence>
<name>A0A8S0W273_9FIRM</name>
<accession>A0A8S0W273</accession>
<dbReference type="KEGG" id="aacx:DEACI_1121"/>
<evidence type="ECO:0000256" key="2">
    <source>
        <dbReference type="ARBA" id="ARBA00007886"/>
    </source>
</evidence>
<evidence type="ECO:0000313" key="12">
    <source>
        <dbReference type="Proteomes" id="UP001071230"/>
    </source>
</evidence>
<evidence type="ECO:0000256" key="4">
    <source>
        <dbReference type="ARBA" id="ARBA00022729"/>
    </source>
</evidence>
<evidence type="ECO:0000256" key="1">
    <source>
        <dbReference type="ARBA" id="ARBA00004635"/>
    </source>
</evidence>
<keyword evidence="12" id="KW-1185">Reference proteome</keyword>
<keyword evidence="5" id="KW-0472">Membrane</keyword>
<evidence type="ECO:0000256" key="5">
    <source>
        <dbReference type="ARBA" id="ARBA00023136"/>
    </source>
</evidence>
<dbReference type="PANTHER" id="PTHR35789:SF1">
    <property type="entry name" value="SPORE GERMINATION PROTEIN B3"/>
    <property type="match status" value="1"/>
</dbReference>
<dbReference type="InterPro" id="IPR046953">
    <property type="entry name" value="Spore_GerAC-like_C"/>
</dbReference>
<evidence type="ECO:0000259" key="8">
    <source>
        <dbReference type="Pfam" id="PF05504"/>
    </source>
</evidence>
<keyword evidence="3" id="KW-0309">Germination</keyword>
<organism evidence="10">
    <name type="scientific">Acididesulfobacillus acetoxydans</name>
    <dbReference type="NCBI Taxonomy" id="1561005"/>
    <lineage>
        <taxon>Bacteria</taxon>
        <taxon>Bacillati</taxon>
        <taxon>Bacillota</taxon>
        <taxon>Clostridia</taxon>
        <taxon>Eubacteriales</taxon>
        <taxon>Peptococcaceae</taxon>
        <taxon>Acididesulfobacillus</taxon>
    </lineage>
</organism>
<dbReference type="PANTHER" id="PTHR35789">
    <property type="entry name" value="SPORE GERMINATION PROTEIN B3"/>
    <property type="match status" value="1"/>
</dbReference>
<comment type="similarity">
    <text evidence="2">Belongs to the GerABKC lipoprotein family.</text>
</comment>
<dbReference type="InterPro" id="IPR057336">
    <property type="entry name" value="GerAC_N"/>
</dbReference>
<dbReference type="Proteomes" id="UP001071230">
    <property type="component" value="Unassembled WGS sequence"/>
</dbReference>
<reference evidence="11" key="1">
    <citation type="submission" date="2014-11" db="EMBL/GenBank/DDBJ databases">
        <authorList>
            <person name="Hornung B.V."/>
        </authorList>
    </citation>
    <scope>NUCLEOTIDE SEQUENCE</scope>
    <source>
        <strain evidence="11">INE</strain>
    </source>
</reference>
<reference evidence="10" key="2">
    <citation type="submission" date="2020-01" db="EMBL/GenBank/DDBJ databases">
        <authorList>
            <person name="Hornung B."/>
        </authorList>
    </citation>
    <scope>NUCLEOTIDE SEQUENCE</scope>
    <source>
        <strain evidence="10">PacBioINE</strain>
    </source>
</reference>
<proteinExistence type="inferred from homology"/>
<evidence type="ECO:0000256" key="3">
    <source>
        <dbReference type="ARBA" id="ARBA00022544"/>
    </source>
</evidence>
<keyword evidence="4" id="KW-0732">Signal</keyword>
<dbReference type="NCBIfam" id="TIGR02887">
    <property type="entry name" value="spore_ger_x_C"/>
    <property type="match status" value="1"/>
</dbReference>
<feature type="domain" description="Spore germination GerAC-like C-terminal" evidence="8">
    <location>
        <begin position="223"/>
        <end position="384"/>
    </location>
</feature>
<dbReference type="EMBL" id="LR746496">
    <property type="protein sequence ID" value="CAA7600468.1"/>
    <property type="molecule type" value="Genomic_DNA"/>
</dbReference>
<comment type="subcellular location">
    <subcellularLocation>
        <location evidence="1">Membrane</location>
        <topology evidence="1">Lipid-anchor</topology>
    </subcellularLocation>
</comment>
<dbReference type="RefSeq" id="WP_240984140.1">
    <property type="nucleotide sequence ID" value="NZ_CDGJ01000032.1"/>
</dbReference>
<gene>
    <name evidence="11" type="ORF">DEACI_1051</name>
    <name evidence="10" type="ORF">DEACI_1121</name>
</gene>
<dbReference type="Gene3D" id="3.30.300.210">
    <property type="entry name" value="Nutrient germinant receptor protein C, domain 3"/>
    <property type="match status" value="1"/>
</dbReference>
<feature type="domain" description="Spore germination protein N-terminal" evidence="9">
    <location>
        <begin position="28"/>
        <end position="193"/>
    </location>
</feature>
<evidence type="ECO:0000313" key="10">
    <source>
        <dbReference type="EMBL" id="CAA7600468.1"/>
    </source>
</evidence>
<keyword evidence="7" id="KW-0449">Lipoprotein</keyword>
<dbReference type="EMBL" id="CDGJ01000032">
    <property type="protein sequence ID" value="CEJ06602.1"/>
    <property type="molecule type" value="Genomic_DNA"/>
</dbReference>
<dbReference type="Pfam" id="PF05504">
    <property type="entry name" value="Spore_GerAC"/>
    <property type="match status" value="1"/>
</dbReference>
<evidence type="ECO:0000259" key="9">
    <source>
        <dbReference type="Pfam" id="PF25198"/>
    </source>
</evidence>
<keyword evidence="6" id="KW-0564">Palmitate</keyword>